<evidence type="ECO:0000256" key="2">
    <source>
        <dbReference type="ARBA" id="ARBA00022475"/>
    </source>
</evidence>
<dbReference type="Proteomes" id="UP000077381">
    <property type="component" value="Unassembled WGS sequence"/>
</dbReference>
<evidence type="ECO:0000259" key="7">
    <source>
        <dbReference type="Pfam" id="PF06271"/>
    </source>
</evidence>
<feature type="transmembrane region" description="Helical" evidence="6">
    <location>
        <begin position="97"/>
        <end position="116"/>
    </location>
</feature>
<dbReference type="PATRIC" id="fig|1716141.3.peg.1019"/>
<evidence type="ECO:0000256" key="6">
    <source>
        <dbReference type="SAM" id="Phobius"/>
    </source>
</evidence>
<comment type="caution">
    <text evidence="8">The sequence shown here is derived from an EMBL/GenBank/DDBJ whole genome shotgun (WGS) entry which is preliminary data.</text>
</comment>
<dbReference type="InterPro" id="IPR016795">
    <property type="entry name" value="UCP021697"/>
</dbReference>
<keyword evidence="9" id="KW-1185">Reference proteome</keyword>
<evidence type="ECO:0000256" key="1">
    <source>
        <dbReference type="ARBA" id="ARBA00004651"/>
    </source>
</evidence>
<evidence type="ECO:0000313" key="8">
    <source>
        <dbReference type="EMBL" id="OAH15644.1"/>
    </source>
</evidence>
<feature type="transmembrane region" description="Helical" evidence="6">
    <location>
        <begin position="29"/>
        <end position="51"/>
    </location>
</feature>
<comment type="subcellular location">
    <subcellularLocation>
        <location evidence="1">Cell membrane</location>
        <topology evidence="1">Multi-pass membrane protein</topology>
    </subcellularLocation>
</comment>
<dbReference type="Pfam" id="PF06271">
    <property type="entry name" value="RDD"/>
    <property type="match status" value="1"/>
</dbReference>
<proteinExistence type="predicted"/>
<keyword evidence="2" id="KW-1003">Cell membrane</keyword>
<dbReference type="PANTHER" id="PTHR36115:SF6">
    <property type="entry name" value="PROLINE-RICH ANTIGEN HOMOLOG"/>
    <property type="match status" value="1"/>
</dbReference>
<keyword evidence="4 6" id="KW-1133">Transmembrane helix</keyword>
<dbReference type="InterPro" id="IPR051791">
    <property type="entry name" value="Pra-immunoreactive"/>
</dbReference>
<feature type="domain" description="RDD" evidence="7">
    <location>
        <begin position="22"/>
        <end position="128"/>
    </location>
</feature>
<dbReference type="AlphaFoldDB" id="A0A177HZ90"/>
<protein>
    <submittedName>
        <fullName evidence="8">RDD family protein</fullName>
    </submittedName>
</protein>
<organism evidence="8 9">
    <name type="scientific">Streptomyces jeddahensis</name>
    <dbReference type="NCBI Taxonomy" id="1716141"/>
    <lineage>
        <taxon>Bacteria</taxon>
        <taxon>Bacillati</taxon>
        <taxon>Actinomycetota</taxon>
        <taxon>Actinomycetes</taxon>
        <taxon>Kitasatosporales</taxon>
        <taxon>Streptomycetaceae</taxon>
        <taxon>Streptomyces</taxon>
    </lineage>
</organism>
<keyword evidence="3 6" id="KW-0812">Transmembrane</keyword>
<feature type="transmembrane region" description="Helical" evidence="6">
    <location>
        <begin position="58"/>
        <end position="77"/>
    </location>
</feature>
<gene>
    <name evidence="8" type="ORF">STSP_09660</name>
</gene>
<sequence>MGVDLGYRGEQLGLPKEGPGSVAPLGRRVGAIAVDWGLCVLIASSLITGSYGQTTSSWALLILFVLNLLTLGTLGFTPGKRFFRLRVVGVDGGRLGVGRALVRSILLCLAIPALIWDRDSRGLHDRLARAVQVRI</sequence>
<dbReference type="PIRSF" id="PIRSF021697">
    <property type="entry name" value="UCP021697"/>
    <property type="match status" value="1"/>
</dbReference>
<dbReference type="EMBL" id="LOHS01000037">
    <property type="protein sequence ID" value="OAH15644.1"/>
    <property type="molecule type" value="Genomic_DNA"/>
</dbReference>
<reference evidence="8 9" key="1">
    <citation type="submission" date="2015-12" db="EMBL/GenBank/DDBJ databases">
        <title>Genome sequence of Streptomyces sp. G25.</title>
        <authorList>
            <person name="Poehlein A."/>
            <person name="Roettig A."/>
            <person name="Hiessl S."/>
            <person name="Hauschild P."/>
            <person name="Schauer J."/>
            <person name="Madkour M.H."/>
            <person name="Al-Ansari A.M."/>
            <person name="Almakishah N.H."/>
            <person name="Steinbuechel A."/>
            <person name="Daniel R."/>
        </authorList>
    </citation>
    <scope>NUCLEOTIDE SEQUENCE [LARGE SCALE GENOMIC DNA]</scope>
    <source>
        <strain evidence="9">G25(2015)</strain>
    </source>
</reference>
<keyword evidence="5 6" id="KW-0472">Membrane</keyword>
<name>A0A177HZ90_9ACTN</name>
<evidence type="ECO:0000256" key="5">
    <source>
        <dbReference type="ARBA" id="ARBA00023136"/>
    </source>
</evidence>
<evidence type="ECO:0000256" key="4">
    <source>
        <dbReference type="ARBA" id="ARBA00022989"/>
    </source>
</evidence>
<evidence type="ECO:0000313" key="9">
    <source>
        <dbReference type="Proteomes" id="UP000077381"/>
    </source>
</evidence>
<dbReference type="PANTHER" id="PTHR36115">
    <property type="entry name" value="PROLINE-RICH ANTIGEN HOMOLOG-RELATED"/>
    <property type="match status" value="1"/>
</dbReference>
<accession>A0A177HZ90</accession>
<dbReference type="GO" id="GO:0005886">
    <property type="term" value="C:plasma membrane"/>
    <property type="evidence" value="ECO:0007669"/>
    <property type="project" value="UniProtKB-SubCell"/>
</dbReference>
<evidence type="ECO:0000256" key="3">
    <source>
        <dbReference type="ARBA" id="ARBA00022692"/>
    </source>
</evidence>
<dbReference type="InterPro" id="IPR010432">
    <property type="entry name" value="RDD"/>
</dbReference>
<dbReference type="STRING" id="1716141.STSP_09660"/>